<dbReference type="PANTHER" id="PTHR33512:SF14">
    <property type="entry name" value="EXPRESSED PROTEIN"/>
    <property type="match status" value="1"/>
</dbReference>
<feature type="signal peptide" evidence="1">
    <location>
        <begin position="1"/>
        <end position="16"/>
    </location>
</feature>
<evidence type="ECO:0000313" key="3">
    <source>
        <dbReference type="Proteomes" id="UP000655225"/>
    </source>
</evidence>
<evidence type="ECO:0000256" key="1">
    <source>
        <dbReference type="SAM" id="SignalP"/>
    </source>
</evidence>
<reference evidence="2 3" key="1">
    <citation type="submission" date="2020-04" db="EMBL/GenBank/DDBJ databases">
        <title>Plant Genome Project.</title>
        <authorList>
            <person name="Zhang R.-G."/>
        </authorList>
    </citation>
    <scope>NUCLEOTIDE SEQUENCE [LARGE SCALE GENOMIC DNA]</scope>
    <source>
        <strain evidence="2">YNK0</strain>
        <tissue evidence="2">Leaf</tissue>
    </source>
</reference>
<evidence type="ECO:0000313" key="2">
    <source>
        <dbReference type="EMBL" id="KAF8400853.1"/>
    </source>
</evidence>
<dbReference type="OrthoDB" id="1925347at2759"/>
<organism evidence="2 3">
    <name type="scientific">Tetracentron sinense</name>
    <name type="common">Spur-leaf</name>
    <dbReference type="NCBI Taxonomy" id="13715"/>
    <lineage>
        <taxon>Eukaryota</taxon>
        <taxon>Viridiplantae</taxon>
        <taxon>Streptophyta</taxon>
        <taxon>Embryophyta</taxon>
        <taxon>Tracheophyta</taxon>
        <taxon>Spermatophyta</taxon>
        <taxon>Magnoliopsida</taxon>
        <taxon>Trochodendrales</taxon>
        <taxon>Trochodendraceae</taxon>
        <taxon>Tetracentron</taxon>
    </lineage>
</organism>
<protein>
    <submittedName>
        <fullName evidence="2">Uncharacterized protein</fullName>
    </submittedName>
</protein>
<keyword evidence="1" id="KW-0732">Signal</keyword>
<dbReference type="GO" id="GO:0016020">
    <property type="term" value="C:membrane"/>
    <property type="evidence" value="ECO:0007669"/>
    <property type="project" value="TreeGrafter"/>
</dbReference>
<gene>
    <name evidence="2" type="ORF">HHK36_014156</name>
</gene>
<dbReference type="AlphaFoldDB" id="A0A834Z9B1"/>
<sequence>MLLPLIWILWWPELRAQSPGASRDSARSLDALLQDYAFRTFTNPRTGILYHGNVPSNLTGIEISAMRLRSGSLRTRGVKGYNEFEIPEGVVVQPYVERLVLRHMKEGPWCTQLQPMAGSFAVPDDPTARSPHPLPQLHRGRGKLAALLAEGGGGRWWAAHKVVVPGGAAVEAARSFGEPTVRS</sequence>
<dbReference type="EMBL" id="JABCRI010000009">
    <property type="protein sequence ID" value="KAF8400853.1"/>
    <property type="molecule type" value="Genomic_DNA"/>
</dbReference>
<dbReference type="Pfam" id="PF06697">
    <property type="entry name" value="DUF1191"/>
    <property type="match status" value="1"/>
</dbReference>
<accession>A0A834Z9B1</accession>
<dbReference type="InterPro" id="IPR010605">
    <property type="entry name" value="DUF1191"/>
</dbReference>
<dbReference type="PANTHER" id="PTHR33512">
    <property type="entry name" value="PROTEIN, PUTATIVE (DUF1191)-RELATED"/>
    <property type="match status" value="1"/>
</dbReference>
<feature type="chain" id="PRO_5032532113" evidence="1">
    <location>
        <begin position="17"/>
        <end position="183"/>
    </location>
</feature>
<name>A0A834Z9B1_TETSI</name>
<comment type="caution">
    <text evidence="2">The sequence shown here is derived from an EMBL/GenBank/DDBJ whole genome shotgun (WGS) entry which is preliminary data.</text>
</comment>
<proteinExistence type="predicted"/>
<dbReference type="Proteomes" id="UP000655225">
    <property type="component" value="Unassembled WGS sequence"/>
</dbReference>
<keyword evidence="3" id="KW-1185">Reference proteome</keyword>